<accession>A0ABT4BAR3</accession>
<comment type="caution">
    <text evidence="1">The sequence shown here is derived from an EMBL/GenBank/DDBJ whole genome shotgun (WGS) entry which is preliminary data.</text>
</comment>
<name>A0ABT4BAR3_9ACTN</name>
<sequence>MERLEVDGEVFEVEAQPGRSGVHDYKWVSGRDPDYGFTSARSDGSTPTTAEHVEAVRDFLAEIDPDTGYMRD</sequence>
<keyword evidence="2" id="KW-1185">Reference proteome</keyword>
<dbReference type="RefSeq" id="WP_267567575.1">
    <property type="nucleotide sequence ID" value="NZ_JAPNTZ010000014.1"/>
</dbReference>
<evidence type="ECO:0000313" key="2">
    <source>
        <dbReference type="Proteomes" id="UP001151002"/>
    </source>
</evidence>
<gene>
    <name evidence="1" type="ORF">OWR29_34310</name>
</gene>
<evidence type="ECO:0000313" key="1">
    <source>
        <dbReference type="EMBL" id="MCY1143097.1"/>
    </source>
</evidence>
<dbReference type="Proteomes" id="UP001151002">
    <property type="component" value="Unassembled WGS sequence"/>
</dbReference>
<organism evidence="1 2">
    <name type="scientific">Paractinoplanes pyxinae</name>
    <dbReference type="NCBI Taxonomy" id="2997416"/>
    <lineage>
        <taxon>Bacteria</taxon>
        <taxon>Bacillati</taxon>
        <taxon>Actinomycetota</taxon>
        <taxon>Actinomycetes</taxon>
        <taxon>Micromonosporales</taxon>
        <taxon>Micromonosporaceae</taxon>
        <taxon>Paractinoplanes</taxon>
    </lineage>
</organism>
<protein>
    <submittedName>
        <fullName evidence="1">Uncharacterized protein</fullName>
    </submittedName>
</protein>
<reference evidence="1" key="1">
    <citation type="submission" date="2022-11" db="EMBL/GenBank/DDBJ databases">
        <authorList>
            <person name="Somphong A."/>
            <person name="Phongsopitanun W."/>
        </authorList>
    </citation>
    <scope>NUCLEOTIDE SEQUENCE</scope>
    <source>
        <strain evidence="1">Pm04-4</strain>
    </source>
</reference>
<dbReference type="EMBL" id="JAPNTZ010000014">
    <property type="protein sequence ID" value="MCY1143097.1"/>
    <property type="molecule type" value="Genomic_DNA"/>
</dbReference>
<proteinExistence type="predicted"/>